<dbReference type="GO" id="GO:0003677">
    <property type="term" value="F:DNA binding"/>
    <property type="evidence" value="ECO:0007669"/>
    <property type="project" value="InterPro"/>
</dbReference>
<dbReference type="GO" id="GO:0015074">
    <property type="term" value="P:DNA integration"/>
    <property type="evidence" value="ECO:0007669"/>
    <property type="project" value="InterPro"/>
</dbReference>
<dbReference type="GO" id="GO:0006313">
    <property type="term" value="P:DNA transposition"/>
    <property type="evidence" value="ECO:0007669"/>
    <property type="project" value="InterPro"/>
</dbReference>
<dbReference type="Gene3D" id="1.10.10.10">
    <property type="entry name" value="Winged helix-like DNA-binding domain superfamily/Winged helix DNA-binding domain"/>
    <property type="match status" value="1"/>
</dbReference>
<dbReference type="InterPro" id="IPR025948">
    <property type="entry name" value="HTH-like_dom"/>
</dbReference>
<dbReference type="InterPro" id="IPR048020">
    <property type="entry name" value="Transpos_IS3"/>
</dbReference>
<accession>A0A848L301</accession>
<dbReference type="InterPro" id="IPR009057">
    <property type="entry name" value="Homeodomain-like_sf"/>
</dbReference>
<organism evidence="4 5">
    <name type="scientific">Gordonia asplenii</name>
    <dbReference type="NCBI Taxonomy" id="2725283"/>
    <lineage>
        <taxon>Bacteria</taxon>
        <taxon>Bacillati</taxon>
        <taxon>Actinomycetota</taxon>
        <taxon>Actinomycetes</taxon>
        <taxon>Mycobacteriales</taxon>
        <taxon>Gordoniaceae</taxon>
        <taxon>Gordonia</taxon>
    </lineage>
</organism>
<feature type="domain" description="Integrase catalytic" evidence="3">
    <location>
        <begin position="242"/>
        <end position="411"/>
    </location>
</feature>
<dbReference type="GO" id="GO:0004803">
    <property type="term" value="F:transposase activity"/>
    <property type="evidence" value="ECO:0007669"/>
    <property type="project" value="InterPro"/>
</dbReference>
<gene>
    <name evidence="4" type="ORF">HH308_26665</name>
</gene>
<evidence type="ECO:0000313" key="4">
    <source>
        <dbReference type="EMBL" id="NMO04812.1"/>
    </source>
</evidence>
<dbReference type="InterPro" id="IPR036388">
    <property type="entry name" value="WH-like_DNA-bd_sf"/>
</dbReference>
<dbReference type="InterPro" id="IPR012337">
    <property type="entry name" value="RNaseH-like_sf"/>
</dbReference>
<dbReference type="NCBIfam" id="NF033516">
    <property type="entry name" value="transpos_IS3"/>
    <property type="match status" value="1"/>
</dbReference>
<dbReference type="InterPro" id="IPR001584">
    <property type="entry name" value="Integrase_cat-core"/>
</dbReference>
<reference evidence="4 5" key="1">
    <citation type="submission" date="2020-04" db="EMBL/GenBank/DDBJ databases">
        <title>Gordonia sp. nov. TBRC 11910.</title>
        <authorList>
            <person name="Suriyachadkun C."/>
        </authorList>
    </citation>
    <scope>NUCLEOTIDE SEQUENCE [LARGE SCALE GENOMIC DNA]</scope>
    <source>
        <strain evidence="4 5">TBRC 11910</strain>
    </source>
</reference>
<evidence type="ECO:0000313" key="5">
    <source>
        <dbReference type="Proteomes" id="UP000550729"/>
    </source>
</evidence>
<dbReference type="Gene3D" id="3.30.420.10">
    <property type="entry name" value="Ribonuclease H-like superfamily/Ribonuclease H"/>
    <property type="match status" value="1"/>
</dbReference>
<name>A0A848L301_9ACTN</name>
<dbReference type="PANTHER" id="PTHR46889">
    <property type="entry name" value="TRANSPOSASE INSF FOR INSERTION SEQUENCE IS3B-RELATED"/>
    <property type="match status" value="1"/>
</dbReference>
<dbReference type="EMBL" id="JABBNB010000041">
    <property type="protein sequence ID" value="NMO04812.1"/>
    <property type="molecule type" value="Genomic_DNA"/>
</dbReference>
<keyword evidence="5" id="KW-1185">Reference proteome</keyword>
<comment type="function">
    <text evidence="1">Involved in the transposition of the insertion sequence.</text>
</comment>
<dbReference type="PROSITE" id="PS50994">
    <property type="entry name" value="INTEGRASE"/>
    <property type="match status" value="1"/>
</dbReference>
<dbReference type="RefSeq" id="WP_170197316.1">
    <property type="nucleotide sequence ID" value="NZ_JABBNB010000041.1"/>
</dbReference>
<dbReference type="AlphaFoldDB" id="A0A848L301"/>
<dbReference type="SUPFAM" id="SSF53098">
    <property type="entry name" value="Ribonuclease H-like"/>
    <property type="match status" value="1"/>
</dbReference>
<protein>
    <submittedName>
        <fullName evidence="4">IS3 family transposase</fullName>
    </submittedName>
</protein>
<proteinExistence type="predicted"/>
<comment type="caution">
    <text evidence="4">The sequence shown here is derived from an EMBL/GenBank/DDBJ whole genome shotgun (WGS) entry which is preliminary data.</text>
</comment>
<sequence>MGSQRYGSELRERAVKMVAEVRGEHSSEYATICHVAELLGITTPETLRKWVRQDQVDSGDRAGTSTAEAEQIRALKREVAELKRANGILKAASGFLCGRARPATPVIVEFIRAHRGHRVGADGLIWGVESICAVLTEHGMAIAPSTFYDFLTRGPSARDWSDALTINMIHDLRTEHWLFKVLGARKTWVVLTSRGHRVARCTVERLMRLMGWHGALKRRTVRTTRPDRSHERAPDHVHRRFLAPAPDQLWVADFTYCRTASGWVYTAFITDVFARRIVGWKCATSMTESLVRAALDYALHERMRSGTTDFSSLTHHSDAGSQYTALAFSTALADRGITPSIGSIGDSYDNALAESINSSYKTELVEFGDVVWAGLPDLQIGTAEWVHWYNHKRPNGFCNHLTPAHAERVYYDHHQTLGTSTKSDQQDQTSA</sequence>
<dbReference type="InterPro" id="IPR036397">
    <property type="entry name" value="RNaseH_sf"/>
</dbReference>
<evidence type="ECO:0000256" key="2">
    <source>
        <dbReference type="SAM" id="Coils"/>
    </source>
</evidence>
<dbReference type="SUPFAM" id="SSF46689">
    <property type="entry name" value="Homeodomain-like"/>
    <property type="match status" value="1"/>
</dbReference>
<dbReference type="Pfam" id="PF00665">
    <property type="entry name" value="rve"/>
    <property type="match status" value="1"/>
</dbReference>
<evidence type="ECO:0000259" key="3">
    <source>
        <dbReference type="PROSITE" id="PS50994"/>
    </source>
</evidence>
<dbReference type="Proteomes" id="UP000550729">
    <property type="component" value="Unassembled WGS sequence"/>
</dbReference>
<dbReference type="PANTHER" id="PTHR46889:SF5">
    <property type="entry name" value="INTEGRASE PROTEIN"/>
    <property type="match status" value="1"/>
</dbReference>
<dbReference type="Pfam" id="PF01527">
    <property type="entry name" value="HTH_Tnp_1"/>
    <property type="match status" value="1"/>
</dbReference>
<keyword evidence="2" id="KW-0175">Coiled coil</keyword>
<dbReference type="InterPro" id="IPR050900">
    <property type="entry name" value="Transposase_IS3/IS150/IS904"/>
</dbReference>
<dbReference type="InterPro" id="IPR002514">
    <property type="entry name" value="Transposase_8"/>
</dbReference>
<feature type="coiled-coil region" evidence="2">
    <location>
        <begin position="65"/>
        <end position="92"/>
    </location>
</feature>
<evidence type="ECO:0000256" key="1">
    <source>
        <dbReference type="ARBA" id="ARBA00002286"/>
    </source>
</evidence>
<dbReference type="Pfam" id="PF13276">
    <property type="entry name" value="HTH_21"/>
    <property type="match status" value="1"/>
</dbReference>